<accession>A0A1S8X120</accession>
<dbReference type="EMBL" id="KV892659">
    <property type="protein sequence ID" value="OON20412.1"/>
    <property type="molecule type" value="Genomic_DNA"/>
</dbReference>
<reference evidence="4 5" key="1">
    <citation type="submission" date="2015-03" db="EMBL/GenBank/DDBJ databases">
        <title>Draft genome of the nematode, Opisthorchis viverrini.</title>
        <authorList>
            <person name="Mitreva M."/>
        </authorList>
    </citation>
    <scope>NUCLEOTIDE SEQUENCE [LARGE SCALE GENOMIC DNA]</scope>
    <source>
        <strain evidence="4">Khon Kaen</strain>
    </source>
</reference>
<feature type="compositionally biased region" description="Low complexity" evidence="2">
    <location>
        <begin position="469"/>
        <end position="478"/>
    </location>
</feature>
<feature type="compositionally biased region" description="Low complexity" evidence="2">
    <location>
        <begin position="450"/>
        <end position="461"/>
    </location>
</feature>
<dbReference type="InterPro" id="IPR044041">
    <property type="entry name" value="DUF5743"/>
</dbReference>
<feature type="coiled-coil region" evidence="1">
    <location>
        <begin position="44"/>
        <end position="78"/>
    </location>
</feature>
<name>A0A1S8X120_OPIVI</name>
<feature type="domain" description="DUF5743" evidence="3">
    <location>
        <begin position="33"/>
        <end position="308"/>
    </location>
</feature>
<dbReference type="InterPro" id="IPR038355">
    <property type="entry name" value="TNFAIP8_sf"/>
</dbReference>
<dbReference type="Pfam" id="PF05527">
    <property type="entry name" value="TNFAIP8"/>
    <property type="match status" value="1"/>
</dbReference>
<feature type="non-terminal residue" evidence="4">
    <location>
        <position position="967"/>
    </location>
</feature>
<proteinExistence type="predicted"/>
<sequence>LNRAQERAGELRLILQTKDVFLVCYKHLEEYRRLVNEQNRLITKEFVQEQLQMGEDEISELKMELQDAESRLNARLRHNELLADHLAGLGFGSLETGGSARHMALVRSPQMRKNMLAQRGAGAGGVSETRPPTHMIDNIALAMAEIHQEVRSKVKPLLDYYRDLFYLQLHFSLVLGQVCNYCMPLVTENIGLIDRIFFWSERPEFDLVRRAGDIGDRLKEIYTRAQTVLGVLAESVRFLQSKVELQKTLEQRFHERLDEQQKTKDKILRDVHTTKQNMDMLEEENDRLVGSLVKVDPSFVDSRHFFELAEGGGNLTGNKKPGTPKGTAQNNAEDNQEFSTISPVRHRSQTREGFDRDTQRDAVTPVRPGRRGRDLATPSVLDNPMDEMNNNKAISVASDAPARVVENKVLNKKKVDQEELDALLKEVRSKISVVKSRAREGSRSANRNNVSESSGLVSSVGDTGDKLTATETRSETTTPIPKNRVRRAKSRPRSKPQKGEERDNNSPIRISKTKMRRRATSVERPERPVNTKRHRPKSTVDEHRNREAETTHRRKHERKPLTPEKIPNLEELRSTSASTAAGDSGEQHMPRTGNLKSRLLGRTKDILEAALHRSSKTSISTEPVTKSVREVESSNSAGNVDHEDLNNDAVTSVSSFASLLVPDSSLGEPGLTPPTPIIPVRQLRALEPKNASRHGTESRRLFRKSRKGSHVFAIGPLLESRYTDNDEVGGLYVKNSMATNCTIADSNGRDSVLDSGESSDSSLEDPTSEQSNQSSQGSISVSANEKRKSADSLTIRAQKHLVSRVICSQTSIKPLIGRTASRALKAYEILLKLHIQTASEVKAIMRAIIKTIVKVGIVVKQQTLTDEQIQFARTARQNFRIIALTTISFTRVSYTYDRPYLDKVILDCQQTLKRCVTDLLSENSHDRIDLVFNRLRSPQLLDSIFSEQATKEQRQALVELCDLLEIL</sequence>
<keyword evidence="1" id="KW-0175">Coiled coil</keyword>
<evidence type="ECO:0000259" key="3">
    <source>
        <dbReference type="Pfam" id="PF19014"/>
    </source>
</evidence>
<dbReference type="AlphaFoldDB" id="A0A1S8X120"/>
<keyword evidence="5" id="KW-1185">Reference proteome</keyword>
<dbReference type="GO" id="GO:0005737">
    <property type="term" value="C:cytoplasm"/>
    <property type="evidence" value="ECO:0007669"/>
    <property type="project" value="TreeGrafter"/>
</dbReference>
<dbReference type="Gene3D" id="1.20.1440.160">
    <property type="entry name" value="Tumor necrosis factor alpha-induced protein 8-like"/>
    <property type="match status" value="1"/>
</dbReference>
<feature type="region of interest" description="Disordered" evidence="2">
    <location>
        <begin position="433"/>
        <end position="599"/>
    </location>
</feature>
<dbReference type="InterPro" id="IPR008477">
    <property type="entry name" value="TNFAIP8-like"/>
</dbReference>
<feature type="compositionally biased region" description="Polar residues" evidence="2">
    <location>
        <begin position="326"/>
        <end position="342"/>
    </location>
</feature>
<feature type="region of interest" description="Disordered" evidence="2">
    <location>
        <begin position="744"/>
        <end position="785"/>
    </location>
</feature>
<feature type="compositionally biased region" description="Basic and acidic residues" evidence="2">
    <location>
        <begin position="349"/>
        <end position="360"/>
    </location>
</feature>
<feature type="region of interest" description="Disordered" evidence="2">
    <location>
        <begin position="614"/>
        <end position="644"/>
    </location>
</feature>
<dbReference type="PANTHER" id="PTHR12757:SF1">
    <property type="entry name" value="PROTEIN SALIVARY GLANDS MARRED"/>
    <property type="match status" value="1"/>
</dbReference>
<dbReference type="PANTHER" id="PTHR12757">
    <property type="entry name" value="TUMOR NECROSIS FACTOR INDUCED PROTEIN"/>
    <property type="match status" value="1"/>
</dbReference>
<evidence type="ECO:0000313" key="5">
    <source>
        <dbReference type="Proteomes" id="UP000243686"/>
    </source>
</evidence>
<organism evidence="4 5">
    <name type="scientific">Opisthorchis viverrini</name>
    <name type="common">Southeast Asian liver fluke</name>
    <dbReference type="NCBI Taxonomy" id="6198"/>
    <lineage>
        <taxon>Eukaryota</taxon>
        <taxon>Metazoa</taxon>
        <taxon>Spiralia</taxon>
        <taxon>Lophotrochozoa</taxon>
        <taxon>Platyhelminthes</taxon>
        <taxon>Trematoda</taxon>
        <taxon>Digenea</taxon>
        <taxon>Opisthorchiida</taxon>
        <taxon>Opisthorchiata</taxon>
        <taxon>Opisthorchiidae</taxon>
        <taxon>Opisthorchis</taxon>
    </lineage>
</organism>
<feature type="non-terminal residue" evidence="4">
    <location>
        <position position="1"/>
    </location>
</feature>
<feature type="compositionally biased region" description="Basic and acidic residues" evidence="2">
    <location>
        <begin position="559"/>
        <end position="573"/>
    </location>
</feature>
<feature type="compositionally biased region" description="Low complexity" evidence="2">
    <location>
        <begin position="768"/>
        <end position="782"/>
    </location>
</feature>
<feature type="compositionally biased region" description="Basic and acidic residues" evidence="2">
    <location>
        <begin position="538"/>
        <end position="551"/>
    </location>
</feature>
<dbReference type="Pfam" id="PF19014">
    <property type="entry name" value="DUF5743"/>
    <property type="match status" value="1"/>
</dbReference>
<dbReference type="Proteomes" id="UP000243686">
    <property type="component" value="Unassembled WGS sequence"/>
</dbReference>
<feature type="region of interest" description="Disordered" evidence="2">
    <location>
        <begin position="310"/>
        <end position="387"/>
    </location>
</feature>
<protein>
    <recommendedName>
        <fullName evidence="3">DUF5743 domain-containing protein</fullName>
    </recommendedName>
</protein>
<gene>
    <name evidence="4" type="ORF">X801_03709</name>
</gene>
<evidence type="ECO:0000313" key="4">
    <source>
        <dbReference type="EMBL" id="OON20412.1"/>
    </source>
</evidence>
<evidence type="ECO:0000256" key="1">
    <source>
        <dbReference type="SAM" id="Coils"/>
    </source>
</evidence>
<evidence type="ECO:0000256" key="2">
    <source>
        <dbReference type="SAM" id="MobiDB-lite"/>
    </source>
</evidence>
<feature type="compositionally biased region" description="Basic residues" evidence="2">
    <location>
        <begin position="483"/>
        <end position="496"/>
    </location>
</feature>
<dbReference type="GO" id="GO:0042981">
    <property type="term" value="P:regulation of apoptotic process"/>
    <property type="evidence" value="ECO:0007669"/>
    <property type="project" value="InterPro"/>
</dbReference>
<feature type="compositionally biased region" description="Basic and acidic residues" evidence="2">
    <location>
        <begin position="520"/>
        <end position="529"/>
    </location>
</feature>